<comment type="subcellular location">
    <subcellularLocation>
        <location evidence="1 8">Cell membrane</location>
        <topology evidence="1 8">Multi-pass membrane protein</topology>
    </subcellularLocation>
</comment>
<keyword evidence="6 8" id="KW-1133">Transmembrane helix</keyword>
<evidence type="ECO:0000256" key="3">
    <source>
        <dbReference type="ARBA" id="ARBA00022448"/>
    </source>
</evidence>
<feature type="transmembrane region" description="Helical" evidence="8">
    <location>
        <begin position="97"/>
        <end position="118"/>
    </location>
</feature>
<keyword evidence="5 8" id="KW-0812">Transmembrane</keyword>
<dbReference type="InterPro" id="IPR000515">
    <property type="entry name" value="MetI-like"/>
</dbReference>
<evidence type="ECO:0000256" key="4">
    <source>
        <dbReference type="ARBA" id="ARBA00022475"/>
    </source>
</evidence>
<dbReference type="HOGENOM" id="CLU_016047_18_3_11"/>
<accession>D3F7I2</accession>
<feature type="transmembrane region" description="Helical" evidence="8">
    <location>
        <begin position="247"/>
        <end position="272"/>
    </location>
</feature>
<dbReference type="Pfam" id="PF00528">
    <property type="entry name" value="BPD_transp_1"/>
    <property type="match status" value="1"/>
</dbReference>
<dbReference type="RefSeq" id="WP_012933895.1">
    <property type="nucleotide sequence ID" value="NC_013739.1"/>
</dbReference>
<feature type="domain" description="ABC transmembrane type-1" evidence="9">
    <location>
        <begin position="62"/>
        <end position="270"/>
    </location>
</feature>
<name>D3F7I2_CONWI</name>
<keyword evidence="4" id="KW-1003">Cell membrane</keyword>
<dbReference type="OrthoDB" id="9808619at2"/>
<keyword evidence="3 8" id="KW-0813">Transport</keyword>
<reference evidence="10 11" key="1">
    <citation type="journal article" date="2010" name="Stand. Genomic Sci.">
        <title>Complete genome sequence of Conexibacter woesei type strain (ID131577).</title>
        <authorList>
            <person name="Pukall R."/>
            <person name="Lapidus A."/>
            <person name="Glavina Del Rio T."/>
            <person name="Copeland A."/>
            <person name="Tice H."/>
            <person name="Cheng J.-F."/>
            <person name="Lucas S."/>
            <person name="Chen F."/>
            <person name="Nolan M."/>
            <person name="Bruce D."/>
            <person name="Goodwin L."/>
            <person name="Pitluck S."/>
            <person name="Mavromatis K."/>
            <person name="Ivanova N."/>
            <person name="Ovchinnikova G."/>
            <person name="Pati A."/>
            <person name="Chen A."/>
            <person name="Palaniappan K."/>
            <person name="Land M."/>
            <person name="Hauser L."/>
            <person name="Chang Y.-J."/>
            <person name="Jeffries C.D."/>
            <person name="Chain P."/>
            <person name="Meincke L."/>
            <person name="Sims D."/>
            <person name="Brettin T."/>
            <person name="Detter J.C."/>
            <person name="Rohde M."/>
            <person name="Goeker M."/>
            <person name="Bristow J."/>
            <person name="Eisen J.A."/>
            <person name="Markowitz V."/>
            <person name="Kyrpides N.C."/>
            <person name="Klenk H.-P."/>
            <person name="Hugenholtz P."/>
        </authorList>
    </citation>
    <scope>NUCLEOTIDE SEQUENCE [LARGE SCALE GENOMIC DNA]</scope>
    <source>
        <strain evidence="11">DSM 14684 / CIP 108061 / JCM 11494 / NBRC 100937 / ID131577</strain>
    </source>
</reference>
<feature type="transmembrane region" description="Helical" evidence="8">
    <location>
        <begin position="57"/>
        <end position="85"/>
    </location>
</feature>
<dbReference type="EMBL" id="CP001854">
    <property type="protein sequence ID" value="ADB50844.1"/>
    <property type="molecule type" value="Genomic_DNA"/>
</dbReference>
<protein>
    <submittedName>
        <fullName evidence="10">Binding-protein-dependent transport systems inner membrane component</fullName>
    </submittedName>
</protein>
<evidence type="ECO:0000313" key="10">
    <source>
        <dbReference type="EMBL" id="ADB50844.1"/>
    </source>
</evidence>
<evidence type="ECO:0000256" key="5">
    <source>
        <dbReference type="ARBA" id="ARBA00022692"/>
    </source>
</evidence>
<dbReference type="eggNOG" id="COG1176">
    <property type="taxonomic scope" value="Bacteria"/>
</dbReference>
<feature type="transmembrane region" description="Helical" evidence="8">
    <location>
        <begin position="204"/>
        <end position="227"/>
    </location>
</feature>
<dbReference type="AlphaFoldDB" id="D3F7I2"/>
<dbReference type="KEGG" id="cwo:Cwoe_2421"/>
<dbReference type="CDD" id="cd06261">
    <property type="entry name" value="TM_PBP2"/>
    <property type="match status" value="1"/>
</dbReference>
<evidence type="ECO:0000256" key="8">
    <source>
        <dbReference type="RuleBase" id="RU363032"/>
    </source>
</evidence>
<gene>
    <name evidence="10" type="ordered locus">Cwoe_2421</name>
</gene>
<feature type="transmembrane region" description="Helical" evidence="8">
    <location>
        <begin position="149"/>
        <end position="171"/>
    </location>
</feature>
<evidence type="ECO:0000313" key="11">
    <source>
        <dbReference type="Proteomes" id="UP000008229"/>
    </source>
</evidence>
<dbReference type="GO" id="GO:0055085">
    <property type="term" value="P:transmembrane transport"/>
    <property type="evidence" value="ECO:0007669"/>
    <property type="project" value="InterPro"/>
</dbReference>
<reference evidence="11" key="2">
    <citation type="submission" date="2010-01" db="EMBL/GenBank/DDBJ databases">
        <title>The complete genome of Conexibacter woesei DSM 14684.</title>
        <authorList>
            <consortium name="US DOE Joint Genome Institute (JGI-PGF)"/>
            <person name="Lucas S."/>
            <person name="Copeland A."/>
            <person name="Lapidus A."/>
            <person name="Glavina del Rio T."/>
            <person name="Dalin E."/>
            <person name="Tice H."/>
            <person name="Bruce D."/>
            <person name="Goodwin L."/>
            <person name="Pitluck S."/>
            <person name="Kyrpides N."/>
            <person name="Mavromatis K."/>
            <person name="Ivanova N."/>
            <person name="Mikhailova N."/>
            <person name="Chertkov O."/>
            <person name="Brettin T."/>
            <person name="Detter J.C."/>
            <person name="Han C."/>
            <person name="Larimer F."/>
            <person name="Land M."/>
            <person name="Hauser L."/>
            <person name="Markowitz V."/>
            <person name="Cheng J.-F."/>
            <person name="Hugenholtz P."/>
            <person name="Woyke T."/>
            <person name="Wu D."/>
            <person name="Pukall R."/>
            <person name="Steenblock K."/>
            <person name="Schneider S."/>
            <person name="Klenk H.-P."/>
            <person name="Eisen J.A."/>
        </authorList>
    </citation>
    <scope>NUCLEOTIDE SEQUENCE [LARGE SCALE GENOMIC DNA]</scope>
    <source>
        <strain evidence="11">DSM 14684 / CIP 108061 / JCM 11494 / NBRC 100937 / ID131577</strain>
    </source>
</reference>
<dbReference type="PANTHER" id="PTHR42929:SF1">
    <property type="entry name" value="INNER MEMBRANE ABC TRANSPORTER PERMEASE PROTEIN YDCU-RELATED"/>
    <property type="match status" value="1"/>
</dbReference>
<comment type="similarity">
    <text evidence="2">Belongs to the binding-protein-dependent transport system permease family. CysTW subfamily.</text>
</comment>
<dbReference type="STRING" id="469383.Cwoe_2421"/>
<dbReference type="Proteomes" id="UP000008229">
    <property type="component" value="Chromosome"/>
</dbReference>
<evidence type="ECO:0000256" key="2">
    <source>
        <dbReference type="ARBA" id="ARBA00007069"/>
    </source>
</evidence>
<organism evidence="10 11">
    <name type="scientific">Conexibacter woesei (strain DSM 14684 / CCUG 47730 / CIP 108061 / JCM 11494 / NBRC 100937 / ID131577)</name>
    <dbReference type="NCBI Taxonomy" id="469383"/>
    <lineage>
        <taxon>Bacteria</taxon>
        <taxon>Bacillati</taxon>
        <taxon>Actinomycetota</taxon>
        <taxon>Thermoleophilia</taxon>
        <taxon>Solirubrobacterales</taxon>
        <taxon>Conexibacteraceae</taxon>
        <taxon>Conexibacter</taxon>
    </lineage>
</organism>
<dbReference type="SUPFAM" id="SSF161098">
    <property type="entry name" value="MetI-like"/>
    <property type="match status" value="1"/>
</dbReference>
<sequence length="290" mass="31260" precursor="true">MARRWWIPLLPGSAWLVALYLVPLALVAAASVATPDVIGRPVYGWNLESFDQVFQPMFLPIVLKTFAFAAGATVLCLLIGYPTAYTIARFGGRFRTFLVLLVLVPWFTDYLVRIYAWVQILGNEGLLNALLKNLGLVDERGASLIGNSYALLVGLTYNFLPFMIISVYVAVDRLDGRLIEAARDLHAGRFATFRHVTLPNTVQGVAAGCQLVFLLALGDFATAQFLGGSQYMLGNLIRDQFSTAGSLPFGAALTVTLLTGLLIVAFAGRLLLRTGKGKSKGGSAAEAVVA</sequence>
<keyword evidence="11" id="KW-1185">Reference proteome</keyword>
<dbReference type="PANTHER" id="PTHR42929">
    <property type="entry name" value="INNER MEMBRANE ABC TRANSPORTER PERMEASE PROTEIN YDCU-RELATED-RELATED"/>
    <property type="match status" value="1"/>
</dbReference>
<dbReference type="GO" id="GO:0005886">
    <property type="term" value="C:plasma membrane"/>
    <property type="evidence" value="ECO:0007669"/>
    <property type="project" value="UniProtKB-SubCell"/>
</dbReference>
<dbReference type="PROSITE" id="PS50928">
    <property type="entry name" value="ABC_TM1"/>
    <property type="match status" value="1"/>
</dbReference>
<proteinExistence type="inferred from homology"/>
<dbReference type="Gene3D" id="1.10.3720.10">
    <property type="entry name" value="MetI-like"/>
    <property type="match status" value="1"/>
</dbReference>
<evidence type="ECO:0000256" key="6">
    <source>
        <dbReference type="ARBA" id="ARBA00022989"/>
    </source>
</evidence>
<evidence type="ECO:0000256" key="7">
    <source>
        <dbReference type="ARBA" id="ARBA00023136"/>
    </source>
</evidence>
<dbReference type="InterPro" id="IPR035906">
    <property type="entry name" value="MetI-like_sf"/>
</dbReference>
<evidence type="ECO:0000256" key="1">
    <source>
        <dbReference type="ARBA" id="ARBA00004651"/>
    </source>
</evidence>
<evidence type="ECO:0000259" key="9">
    <source>
        <dbReference type="PROSITE" id="PS50928"/>
    </source>
</evidence>
<keyword evidence="7 8" id="KW-0472">Membrane</keyword>